<protein>
    <submittedName>
        <fullName evidence="3">GNAT family N-acetyltransferase</fullName>
    </submittedName>
</protein>
<dbReference type="Proteomes" id="UP000320717">
    <property type="component" value="Chromosome"/>
</dbReference>
<feature type="compositionally biased region" description="Polar residues" evidence="1">
    <location>
        <begin position="1"/>
        <end position="10"/>
    </location>
</feature>
<evidence type="ECO:0000256" key="1">
    <source>
        <dbReference type="SAM" id="MobiDB-lite"/>
    </source>
</evidence>
<dbReference type="SUPFAM" id="SSF55729">
    <property type="entry name" value="Acyl-CoA N-acyltransferases (Nat)"/>
    <property type="match status" value="1"/>
</dbReference>
<keyword evidence="4" id="KW-1185">Reference proteome</keyword>
<dbReference type="Pfam" id="PF00583">
    <property type="entry name" value="Acetyltransf_1"/>
    <property type="match status" value="1"/>
</dbReference>
<reference evidence="3 4" key="1">
    <citation type="submission" date="2019-07" db="EMBL/GenBank/DDBJ databases">
        <title>Complete Genome Sequence of drought tolerant Plant Growth-Promoting Rhizobacterium Glutamicibacter halophytocola DR408.</title>
        <authorList>
            <person name="Nishu S.D."/>
            <person name="Lee T.K."/>
        </authorList>
    </citation>
    <scope>NUCLEOTIDE SEQUENCE [LARGE SCALE GENOMIC DNA]</scope>
    <source>
        <strain evidence="3 4">DR408</strain>
    </source>
</reference>
<gene>
    <name evidence="3" type="ORF">FQA45_05230</name>
</gene>
<accession>A0ABX5Y7W0</accession>
<organism evidence="3 4">
    <name type="scientific">Glutamicibacter halophytocola</name>
    <dbReference type="NCBI Taxonomy" id="1933880"/>
    <lineage>
        <taxon>Bacteria</taxon>
        <taxon>Bacillati</taxon>
        <taxon>Actinomycetota</taxon>
        <taxon>Actinomycetes</taxon>
        <taxon>Micrococcales</taxon>
        <taxon>Micrococcaceae</taxon>
        <taxon>Glutamicibacter</taxon>
    </lineage>
</organism>
<dbReference type="EMBL" id="CP042260">
    <property type="protein sequence ID" value="QDY65757.1"/>
    <property type="molecule type" value="Genomic_DNA"/>
</dbReference>
<dbReference type="InterPro" id="IPR016181">
    <property type="entry name" value="Acyl_CoA_acyltransferase"/>
</dbReference>
<dbReference type="Gene3D" id="3.40.630.30">
    <property type="match status" value="1"/>
</dbReference>
<dbReference type="CDD" id="cd04301">
    <property type="entry name" value="NAT_SF"/>
    <property type="match status" value="1"/>
</dbReference>
<dbReference type="PROSITE" id="PS51186">
    <property type="entry name" value="GNAT"/>
    <property type="match status" value="1"/>
</dbReference>
<dbReference type="InterPro" id="IPR000182">
    <property type="entry name" value="GNAT_dom"/>
</dbReference>
<name>A0ABX5Y7W0_9MICC</name>
<evidence type="ECO:0000259" key="2">
    <source>
        <dbReference type="PROSITE" id="PS51186"/>
    </source>
</evidence>
<feature type="domain" description="N-acetyltransferase" evidence="2">
    <location>
        <begin position="41"/>
        <end position="205"/>
    </location>
</feature>
<dbReference type="PANTHER" id="PTHR39173:SF1">
    <property type="entry name" value="ACETYLTRANSFERASE"/>
    <property type="match status" value="1"/>
</dbReference>
<dbReference type="PANTHER" id="PTHR39173">
    <property type="entry name" value="ACETYLTRANSFERASE"/>
    <property type="match status" value="1"/>
</dbReference>
<evidence type="ECO:0000313" key="4">
    <source>
        <dbReference type="Proteomes" id="UP000320717"/>
    </source>
</evidence>
<proteinExistence type="predicted"/>
<feature type="region of interest" description="Disordered" evidence="1">
    <location>
        <begin position="1"/>
        <end position="20"/>
    </location>
</feature>
<evidence type="ECO:0000313" key="3">
    <source>
        <dbReference type="EMBL" id="QDY65757.1"/>
    </source>
</evidence>
<sequence length="214" mass="23693">MAGQCSGSQKSRGRKSPTSRRLGWQGFVHWHNGFMTLSAALEFRELASQDEQQAIDAHRAMLDDDFEFLPTWSADELWEDYTYRMSAGRRGEHIPQGWVRSALFGAFDDGELVGRVSVRYELNDFLLQNGGHIGYGVLSEHRRRGLATALCQFGLREVQEAGVSSALVTCEGTNLGSIATILKCGGVPDSQVPYLEAADGSKTLRYWISTQSTP</sequence>